<proteinExistence type="predicted"/>
<name>A0A419T153_9FIRM</name>
<dbReference type="EMBL" id="MCIB01000023">
    <property type="protein sequence ID" value="RKD31197.1"/>
    <property type="molecule type" value="Genomic_DNA"/>
</dbReference>
<comment type="caution">
    <text evidence="2">The sequence shown here is derived from an EMBL/GenBank/DDBJ whole genome shotgun (WGS) entry which is preliminary data.</text>
</comment>
<keyword evidence="1" id="KW-0472">Membrane</keyword>
<evidence type="ECO:0000313" key="3">
    <source>
        <dbReference type="Proteomes" id="UP000284177"/>
    </source>
</evidence>
<dbReference type="PROSITE" id="PS51257">
    <property type="entry name" value="PROKAR_LIPOPROTEIN"/>
    <property type="match status" value="1"/>
</dbReference>
<dbReference type="NCBIfam" id="TIGR03510">
    <property type="entry name" value="XapX"/>
    <property type="match status" value="1"/>
</dbReference>
<accession>A0A419T153</accession>
<dbReference type="AlphaFoldDB" id="A0A419T153"/>
<reference evidence="2 3" key="1">
    <citation type="submission" date="2016-08" db="EMBL/GenBank/DDBJ databases">
        <title>Novel Firmicutes and Novel Genomes.</title>
        <authorList>
            <person name="Poppleton D.I."/>
            <person name="Gribaldo S."/>
        </authorList>
    </citation>
    <scope>NUCLEOTIDE SEQUENCE [LARGE SCALE GENOMIC DNA]</scope>
    <source>
        <strain evidence="2 3">CTT3</strain>
    </source>
</reference>
<dbReference type="InterPro" id="IPR020017">
    <property type="entry name" value="XapX_domain"/>
</dbReference>
<sequence>MKIIFLSLLSGFILGCAFKFFRLPLPAPPSLAGITGIVGIYLGHIFYEIILKYLR</sequence>
<gene>
    <name evidence="2" type="ORF">BET03_03460</name>
</gene>
<dbReference type="RefSeq" id="WP_120169565.1">
    <property type="nucleotide sequence ID" value="NZ_MCIB01000023.1"/>
</dbReference>
<keyword evidence="1" id="KW-0812">Transmembrane</keyword>
<organism evidence="2 3">
    <name type="scientific">Thermohalobacter berrensis</name>
    <dbReference type="NCBI Taxonomy" id="99594"/>
    <lineage>
        <taxon>Bacteria</taxon>
        <taxon>Bacillati</taxon>
        <taxon>Bacillota</taxon>
        <taxon>Tissierellia</taxon>
        <taxon>Tissierellales</taxon>
        <taxon>Thermohalobacteraceae</taxon>
        <taxon>Thermohalobacter</taxon>
    </lineage>
</organism>
<keyword evidence="3" id="KW-1185">Reference proteome</keyword>
<protein>
    <submittedName>
        <fullName evidence="2">XapX domain containing protein</fullName>
    </submittedName>
</protein>
<keyword evidence="1" id="KW-1133">Transmembrane helix</keyword>
<feature type="transmembrane region" description="Helical" evidence="1">
    <location>
        <begin position="27"/>
        <end position="47"/>
    </location>
</feature>
<evidence type="ECO:0000256" key="1">
    <source>
        <dbReference type="SAM" id="Phobius"/>
    </source>
</evidence>
<evidence type="ECO:0000313" key="2">
    <source>
        <dbReference type="EMBL" id="RKD31197.1"/>
    </source>
</evidence>
<dbReference type="Proteomes" id="UP000284177">
    <property type="component" value="Unassembled WGS sequence"/>
</dbReference>
<dbReference type="OrthoDB" id="8778565at2"/>